<feature type="region of interest" description="Disordered" evidence="1">
    <location>
        <begin position="54"/>
        <end position="127"/>
    </location>
</feature>
<proteinExistence type="predicted"/>
<protein>
    <submittedName>
        <fullName evidence="3">Uncharacterized protein</fullName>
    </submittedName>
</protein>
<feature type="compositionally biased region" description="Low complexity" evidence="1">
    <location>
        <begin position="85"/>
        <end position="120"/>
    </location>
</feature>
<organism evidence="3">
    <name type="scientific">Alexandrium monilatum</name>
    <dbReference type="NCBI Taxonomy" id="311494"/>
    <lineage>
        <taxon>Eukaryota</taxon>
        <taxon>Sar</taxon>
        <taxon>Alveolata</taxon>
        <taxon>Dinophyceae</taxon>
        <taxon>Gonyaulacales</taxon>
        <taxon>Pyrocystaceae</taxon>
        <taxon>Alexandrium</taxon>
    </lineage>
</organism>
<reference evidence="3" key="1">
    <citation type="submission" date="2021-01" db="EMBL/GenBank/DDBJ databases">
        <authorList>
            <person name="Corre E."/>
            <person name="Pelletier E."/>
            <person name="Niang G."/>
            <person name="Scheremetjew M."/>
            <person name="Finn R."/>
            <person name="Kale V."/>
            <person name="Holt S."/>
            <person name="Cochrane G."/>
            <person name="Meng A."/>
            <person name="Brown T."/>
            <person name="Cohen L."/>
        </authorList>
    </citation>
    <scope>NUCLEOTIDE SEQUENCE</scope>
    <source>
        <strain evidence="3">CCMP3105</strain>
    </source>
</reference>
<sequence>MSKMQDPAGRPSTSAPSIDIMKRLFPAVQKSMALPPEAPTFAPTVSQVFATIPNLPVPEDAEPPTASEEPALQTIQVPAEGEGGSSSAAEATPTEATPTEAAPAVTHEATTPTPCSSSSTGKMSMPL</sequence>
<evidence type="ECO:0000256" key="1">
    <source>
        <dbReference type="SAM" id="MobiDB-lite"/>
    </source>
</evidence>
<dbReference type="AlphaFoldDB" id="A0A6T1JCF2"/>
<dbReference type="EMBL" id="HBNR01059444">
    <property type="protein sequence ID" value="CAE4627878.1"/>
    <property type="molecule type" value="Transcribed_RNA"/>
</dbReference>
<evidence type="ECO:0000313" key="2">
    <source>
        <dbReference type="EMBL" id="CAE4627878.1"/>
    </source>
</evidence>
<name>A0A6T1JCF2_9DINO</name>
<evidence type="ECO:0000313" key="3">
    <source>
        <dbReference type="EMBL" id="CAE4627880.1"/>
    </source>
</evidence>
<dbReference type="EMBL" id="HBNR01059446">
    <property type="protein sequence ID" value="CAE4627880.1"/>
    <property type="molecule type" value="Transcribed_RNA"/>
</dbReference>
<gene>
    <name evidence="2" type="ORF">AMON00008_LOCUS41853</name>
    <name evidence="3" type="ORF">AMON00008_LOCUS41854</name>
</gene>
<accession>A0A6T1JCF2</accession>